<dbReference type="RefSeq" id="WP_264141432.1">
    <property type="nucleotide sequence ID" value="NZ_JAOYEY010000019.1"/>
</dbReference>
<keyword evidence="2" id="KW-1185">Reference proteome</keyword>
<reference evidence="1 2" key="1">
    <citation type="submission" date="2022-10" db="EMBL/GenBank/DDBJ databases">
        <title>Draft genome assembly of moderately radiation resistant bacterium Metabacillus halosaccharovorans.</title>
        <authorList>
            <person name="Pal S."/>
            <person name="Gopinathan A."/>
        </authorList>
    </citation>
    <scope>NUCLEOTIDE SEQUENCE [LARGE SCALE GENOMIC DNA]</scope>
    <source>
        <strain evidence="1 2">VITHBRA001</strain>
    </source>
</reference>
<sequence length="290" mass="35022">MVNFIDLTIDNDRYGLKELKKLTNEDLFIIVAKMKLVSYKEEPFLSEEDEMSLEIFEYEREMDNIRRDERKNVYAEFDPFYDDNQETHLSCNKRGNIPTIITKEYCNPFDEFKINPYYKNIEIKSEGKYSNRMQGEVIDKINEELKDFLIKRTNFKAYLGQCESVEYKKSTEEIDKMIVDINTEHECVHSVKIQNWYYNNLTEYKEKIDKARQNEKYNCVEVYISNLSHEEVKAQIERNKSYDEIEENRKLKYKEIETYEVTEDKNRRTYTENDKYIDLAESYARELGKA</sequence>
<evidence type="ECO:0000313" key="2">
    <source>
        <dbReference type="Proteomes" id="UP001526147"/>
    </source>
</evidence>
<accession>A0ABT3DC84</accession>
<name>A0ABT3DC84_9BACI</name>
<dbReference type="Proteomes" id="UP001526147">
    <property type="component" value="Unassembled WGS sequence"/>
</dbReference>
<comment type="caution">
    <text evidence="1">The sequence shown here is derived from an EMBL/GenBank/DDBJ whole genome shotgun (WGS) entry which is preliminary data.</text>
</comment>
<protein>
    <submittedName>
        <fullName evidence="1">Uncharacterized protein</fullName>
    </submittedName>
</protein>
<dbReference type="EMBL" id="JAOYEY010000019">
    <property type="protein sequence ID" value="MCV9884476.1"/>
    <property type="molecule type" value="Genomic_DNA"/>
</dbReference>
<gene>
    <name evidence="1" type="ORF">OIH86_02285</name>
</gene>
<evidence type="ECO:0000313" key="1">
    <source>
        <dbReference type="EMBL" id="MCV9884476.1"/>
    </source>
</evidence>
<organism evidence="1 2">
    <name type="scientific">Metabacillus halosaccharovorans</name>
    <dbReference type="NCBI Taxonomy" id="930124"/>
    <lineage>
        <taxon>Bacteria</taxon>
        <taxon>Bacillati</taxon>
        <taxon>Bacillota</taxon>
        <taxon>Bacilli</taxon>
        <taxon>Bacillales</taxon>
        <taxon>Bacillaceae</taxon>
        <taxon>Metabacillus</taxon>
    </lineage>
</organism>
<proteinExistence type="predicted"/>